<dbReference type="EMBL" id="JAHRIN010016923">
    <property type="protein sequence ID" value="MEQ2196530.1"/>
    <property type="molecule type" value="Genomic_DNA"/>
</dbReference>
<name>A0ABV0QL32_9TELE</name>
<reference evidence="1 2" key="1">
    <citation type="submission" date="2021-06" db="EMBL/GenBank/DDBJ databases">
        <authorList>
            <person name="Palmer J.M."/>
        </authorList>
    </citation>
    <scope>NUCLEOTIDE SEQUENCE [LARGE SCALE GENOMIC DNA]</scope>
    <source>
        <strain evidence="1 2">XC_2019</strain>
        <tissue evidence="1">Muscle</tissue>
    </source>
</reference>
<dbReference type="Proteomes" id="UP001434883">
    <property type="component" value="Unassembled WGS sequence"/>
</dbReference>
<organism evidence="1 2">
    <name type="scientific">Xenoophorus captivus</name>
    <dbReference type="NCBI Taxonomy" id="1517983"/>
    <lineage>
        <taxon>Eukaryota</taxon>
        <taxon>Metazoa</taxon>
        <taxon>Chordata</taxon>
        <taxon>Craniata</taxon>
        <taxon>Vertebrata</taxon>
        <taxon>Euteleostomi</taxon>
        <taxon>Actinopterygii</taxon>
        <taxon>Neopterygii</taxon>
        <taxon>Teleostei</taxon>
        <taxon>Neoteleostei</taxon>
        <taxon>Acanthomorphata</taxon>
        <taxon>Ovalentaria</taxon>
        <taxon>Atherinomorphae</taxon>
        <taxon>Cyprinodontiformes</taxon>
        <taxon>Goodeidae</taxon>
        <taxon>Xenoophorus</taxon>
    </lineage>
</organism>
<feature type="non-terminal residue" evidence="1">
    <location>
        <position position="1"/>
    </location>
</feature>
<protein>
    <submittedName>
        <fullName evidence="1">Uncharacterized protein</fullName>
    </submittedName>
</protein>
<gene>
    <name evidence="1" type="ORF">XENOCAPTIV_001856</name>
</gene>
<keyword evidence="2" id="KW-1185">Reference proteome</keyword>
<proteinExistence type="predicted"/>
<evidence type="ECO:0000313" key="1">
    <source>
        <dbReference type="EMBL" id="MEQ2196530.1"/>
    </source>
</evidence>
<comment type="caution">
    <text evidence="1">The sequence shown here is derived from an EMBL/GenBank/DDBJ whole genome shotgun (WGS) entry which is preliminary data.</text>
</comment>
<accession>A0ABV0QL32</accession>
<evidence type="ECO:0000313" key="2">
    <source>
        <dbReference type="Proteomes" id="UP001434883"/>
    </source>
</evidence>
<sequence length="79" mass="8752">NRSSPSEKPQLCSVTIRLKMICLSSSRNETKQSRRSPTSRECQLIHNPKFLLFAQGTPVSPPKSPCASPAGEFQHLTEV</sequence>